<name>A0A9P3PUG5_LYOSH</name>
<organism evidence="1 2">
    <name type="scientific">Lyophyllum shimeji</name>
    <name type="common">Hon-shimeji</name>
    <name type="synonym">Tricholoma shimeji</name>
    <dbReference type="NCBI Taxonomy" id="47721"/>
    <lineage>
        <taxon>Eukaryota</taxon>
        <taxon>Fungi</taxon>
        <taxon>Dikarya</taxon>
        <taxon>Basidiomycota</taxon>
        <taxon>Agaricomycotina</taxon>
        <taxon>Agaricomycetes</taxon>
        <taxon>Agaricomycetidae</taxon>
        <taxon>Agaricales</taxon>
        <taxon>Tricholomatineae</taxon>
        <taxon>Lyophyllaceae</taxon>
        <taxon>Lyophyllum</taxon>
    </lineage>
</organism>
<comment type="caution">
    <text evidence="1">The sequence shown here is derived from an EMBL/GenBank/DDBJ whole genome shotgun (WGS) entry which is preliminary data.</text>
</comment>
<accession>A0A9P3PUG5</accession>
<proteinExistence type="predicted"/>
<dbReference type="OrthoDB" id="1731983at2759"/>
<sequence length="100" mass="11383">MSMKEKWPVLAGYFGLESPSGDPNVLPPSEYVKKHTHVLRELGIKDNAVFQGGFLDTYGLFDRHMNLEKIRKAGFDEEVDSMASWSKAFDKFKEAGMIIR</sequence>
<gene>
    <name evidence="1" type="ORF">LshimejAT787_1005010</name>
</gene>
<keyword evidence="2" id="KW-1185">Reference proteome</keyword>
<evidence type="ECO:0000313" key="1">
    <source>
        <dbReference type="EMBL" id="GLB41901.1"/>
    </source>
</evidence>
<dbReference type="Gene3D" id="3.40.50.720">
    <property type="entry name" value="NAD(P)-binding Rossmann-like Domain"/>
    <property type="match status" value="1"/>
</dbReference>
<reference evidence="1" key="1">
    <citation type="submission" date="2022-07" db="EMBL/GenBank/DDBJ databases">
        <title>The genome of Lyophyllum shimeji provides insight into the initial evolution of ectomycorrhizal fungal genome.</title>
        <authorList>
            <person name="Kobayashi Y."/>
            <person name="Shibata T."/>
            <person name="Hirakawa H."/>
            <person name="Shigenobu S."/>
            <person name="Nishiyama T."/>
            <person name="Yamada A."/>
            <person name="Hasebe M."/>
            <person name="Kawaguchi M."/>
        </authorList>
    </citation>
    <scope>NUCLEOTIDE SEQUENCE</scope>
    <source>
        <strain evidence="1">AT787</strain>
    </source>
</reference>
<dbReference type="EMBL" id="BRPK01000010">
    <property type="protein sequence ID" value="GLB41901.1"/>
    <property type="molecule type" value="Genomic_DNA"/>
</dbReference>
<dbReference type="AlphaFoldDB" id="A0A9P3PUG5"/>
<evidence type="ECO:0000313" key="2">
    <source>
        <dbReference type="Proteomes" id="UP001063166"/>
    </source>
</evidence>
<dbReference type="Proteomes" id="UP001063166">
    <property type="component" value="Unassembled WGS sequence"/>
</dbReference>
<protein>
    <submittedName>
        <fullName evidence="1">Sirq protein</fullName>
    </submittedName>
</protein>